<keyword evidence="5" id="KW-1185">Reference proteome</keyword>
<keyword evidence="1" id="KW-0805">Transcription regulation</keyword>
<dbReference type="InterPro" id="IPR009057">
    <property type="entry name" value="Homeodomain-like_sf"/>
</dbReference>
<evidence type="ECO:0000313" key="5">
    <source>
        <dbReference type="Proteomes" id="UP000494125"/>
    </source>
</evidence>
<proteinExistence type="predicted"/>
<keyword evidence="2" id="KW-0804">Transcription</keyword>
<dbReference type="Proteomes" id="UP000494125">
    <property type="component" value="Unassembled WGS sequence"/>
</dbReference>
<dbReference type="EMBL" id="CABVPN010000015">
    <property type="protein sequence ID" value="VWB70271.1"/>
    <property type="molecule type" value="Genomic_DNA"/>
</dbReference>
<evidence type="ECO:0000256" key="2">
    <source>
        <dbReference type="ARBA" id="ARBA00023163"/>
    </source>
</evidence>
<dbReference type="Gene3D" id="1.10.10.60">
    <property type="entry name" value="Homeodomain-like"/>
    <property type="match status" value="1"/>
</dbReference>
<dbReference type="PROSITE" id="PS01124">
    <property type="entry name" value="HTH_ARAC_FAMILY_2"/>
    <property type="match status" value="1"/>
</dbReference>
<feature type="domain" description="HTH araC/xylS-type" evidence="3">
    <location>
        <begin position="1"/>
        <end position="40"/>
    </location>
</feature>
<evidence type="ECO:0000256" key="1">
    <source>
        <dbReference type="ARBA" id="ARBA00023015"/>
    </source>
</evidence>
<name>A0A6P2LG07_9BURK</name>
<dbReference type="SUPFAM" id="SSF46689">
    <property type="entry name" value="Homeodomain-like"/>
    <property type="match status" value="1"/>
</dbReference>
<dbReference type="Pfam" id="PF12833">
    <property type="entry name" value="HTH_18"/>
    <property type="match status" value="1"/>
</dbReference>
<sequence>MYPDKSILEIASTCRFAHASHLGRALRRAYGMAPSAYRERQTPRAIGEIDGIAEPAERAATLGELFPNRSEFVEPESPACDPD</sequence>
<protein>
    <submittedName>
        <fullName evidence="4">AraC family transcriptional regulator</fullName>
    </submittedName>
</protein>
<organism evidence="4 5">
    <name type="scientific">Burkholderia diffusa</name>
    <dbReference type="NCBI Taxonomy" id="488732"/>
    <lineage>
        <taxon>Bacteria</taxon>
        <taxon>Pseudomonadati</taxon>
        <taxon>Pseudomonadota</taxon>
        <taxon>Betaproteobacteria</taxon>
        <taxon>Burkholderiales</taxon>
        <taxon>Burkholderiaceae</taxon>
        <taxon>Burkholderia</taxon>
        <taxon>Burkholderia cepacia complex</taxon>
    </lineage>
</organism>
<dbReference type="InterPro" id="IPR018060">
    <property type="entry name" value="HTH_AraC"/>
</dbReference>
<dbReference type="GO" id="GO:0043565">
    <property type="term" value="F:sequence-specific DNA binding"/>
    <property type="evidence" value="ECO:0007669"/>
    <property type="project" value="InterPro"/>
</dbReference>
<accession>A0A6P2LG07</accession>
<reference evidence="4 5" key="1">
    <citation type="submission" date="2019-09" db="EMBL/GenBank/DDBJ databases">
        <authorList>
            <person name="Depoorter E."/>
        </authorList>
    </citation>
    <scope>NUCLEOTIDE SEQUENCE [LARGE SCALE GENOMIC DNA]</scope>
    <source>
        <strain evidence="4">LMG 24065</strain>
    </source>
</reference>
<evidence type="ECO:0000259" key="3">
    <source>
        <dbReference type="PROSITE" id="PS01124"/>
    </source>
</evidence>
<gene>
    <name evidence="4" type="ORF">BDI24065_03322</name>
</gene>
<dbReference type="GO" id="GO:0003700">
    <property type="term" value="F:DNA-binding transcription factor activity"/>
    <property type="evidence" value="ECO:0007669"/>
    <property type="project" value="InterPro"/>
</dbReference>
<dbReference type="AlphaFoldDB" id="A0A6P2LG07"/>
<evidence type="ECO:0000313" key="4">
    <source>
        <dbReference type="EMBL" id="VWB70271.1"/>
    </source>
</evidence>